<dbReference type="EMBL" id="JABFUD020000015">
    <property type="protein sequence ID" value="KAI5069590.1"/>
    <property type="molecule type" value="Genomic_DNA"/>
</dbReference>
<sequence>MDRIPYEKAERGRAELCSDHVGALRVGEIQFSTWPKSGTNGLSGVAAPRGENINPATHQEEQHSAWCLIFFLVPRYSRPPPPFYFSFFYLGATHGHKVATLLRF</sequence>
<dbReference type="AlphaFoldDB" id="A0A9D4UKM4"/>
<evidence type="ECO:0000313" key="2">
    <source>
        <dbReference type="Proteomes" id="UP000886520"/>
    </source>
</evidence>
<gene>
    <name evidence="1" type="ORF">GOP47_0015891</name>
</gene>
<accession>A0A9D4UKM4</accession>
<comment type="caution">
    <text evidence="1">The sequence shown here is derived from an EMBL/GenBank/DDBJ whole genome shotgun (WGS) entry which is preliminary data.</text>
</comment>
<dbReference type="Proteomes" id="UP000886520">
    <property type="component" value="Chromosome 15"/>
</dbReference>
<organism evidence="1 2">
    <name type="scientific">Adiantum capillus-veneris</name>
    <name type="common">Maidenhair fern</name>
    <dbReference type="NCBI Taxonomy" id="13818"/>
    <lineage>
        <taxon>Eukaryota</taxon>
        <taxon>Viridiplantae</taxon>
        <taxon>Streptophyta</taxon>
        <taxon>Embryophyta</taxon>
        <taxon>Tracheophyta</taxon>
        <taxon>Polypodiopsida</taxon>
        <taxon>Polypodiidae</taxon>
        <taxon>Polypodiales</taxon>
        <taxon>Pteridineae</taxon>
        <taxon>Pteridaceae</taxon>
        <taxon>Vittarioideae</taxon>
        <taxon>Adiantum</taxon>
    </lineage>
</organism>
<protein>
    <submittedName>
        <fullName evidence="1">Uncharacterized protein</fullName>
    </submittedName>
</protein>
<evidence type="ECO:0000313" key="1">
    <source>
        <dbReference type="EMBL" id="KAI5069590.1"/>
    </source>
</evidence>
<proteinExistence type="predicted"/>
<keyword evidence="2" id="KW-1185">Reference proteome</keyword>
<name>A0A9D4UKM4_ADICA</name>
<reference evidence="1" key="1">
    <citation type="submission" date="2021-01" db="EMBL/GenBank/DDBJ databases">
        <title>Adiantum capillus-veneris genome.</title>
        <authorList>
            <person name="Fang Y."/>
            <person name="Liao Q."/>
        </authorList>
    </citation>
    <scope>NUCLEOTIDE SEQUENCE</scope>
    <source>
        <strain evidence="1">H3</strain>
        <tissue evidence="1">Leaf</tissue>
    </source>
</reference>